<dbReference type="RefSeq" id="WP_158467637.1">
    <property type="nucleotide sequence ID" value="NZ_VBTY01000105.1"/>
</dbReference>
<sequence>MTSISPYYYSTDPIQAIGDRLNNPYSKGDRYYCESLFLVDRINNLSPQGDR</sequence>
<gene>
    <name evidence="1" type="ORF">FEV09_13205</name>
</gene>
<protein>
    <submittedName>
        <fullName evidence="1">Uncharacterized protein</fullName>
    </submittedName>
</protein>
<proteinExistence type="predicted"/>
<keyword evidence="2" id="KW-1185">Reference proteome</keyword>
<organism evidence="1 2">
    <name type="scientific">Pseudanabaena catenata USMAC16</name>
    <dbReference type="NCBI Taxonomy" id="1855837"/>
    <lineage>
        <taxon>Bacteria</taxon>
        <taxon>Bacillati</taxon>
        <taxon>Cyanobacteriota</taxon>
        <taxon>Cyanophyceae</taxon>
        <taxon>Pseudanabaenales</taxon>
        <taxon>Pseudanabaenaceae</taxon>
        <taxon>Pseudanabaena</taxon>
    </lineage>
</organism>
<accession>A0A9X4RID1</accession>
<evidence type="ECO:0000313" key="2">
    <source>
        <dbReference type="Proteomes" id="UP001152872"/>
    </source>
</evidence>
<dbReference type="AlphaFoldDB" id="A0A9X4RID1"/>
<dbReference type="Proteomes" id="UP001152872">
    <property type="component" value="Unassembled WGS sequence"/>
</dbReference>
<comment type="caution">
    <text evidence="1">The sequence shown here is derived from an EMBL/GenBank/DDBJ whole genome shotgun (WGS) entry which is preliminary data.</text>
</comment>
<name>A0A9X4RID1_9CYAN</name>
<reference evidence="1" key="1">
    <citation type="submission" date="2019-05" db="EMBL/GenBank/DDBJ databases">
        <title>Whole genome sequencing of Pseudanabaena catenata USMAC16.</title>
        <authorList>
            <person name="Khan Z."/>
            <person name="Omar W.M."/>
            <person name="Convey P."/>
            <person name="Merican F."/>
            <person name="Najimudin N."/>
        </authorList>
    </citation>
    <scope>NUCLEOTIDE SEQUENCE</scope>
    <source>
        <strain evidence="1">USMAC16</strain>
    </source>
</reference>
<evidence type="ECO:0000313" key="1">
    <source>
        <dbReference type="EMBL" id="MDG3495511.1"/>
    </source>
</evidence>
<dbReference type="EMBL" id="VBTY01000105">
    <property type="protein sequence ID" value="MDG3495511.1"/>
    <property type="molecule type" value="Genomic_DNA"/>
</dbReference>